<dbReference type="InterPro" id="IPR028896">
    <property type="entry name" value="GcvT/YgfZ/DmdA"/>
</dbReference>
<dbReference type="Pfam" id="PF08669">
    <property type="entry name" value="GCV_T_C"/>
    <property type="match status" value="1"/>
</dbReference>
<dbReference type="InterPro" id="IPR027266">
    <property type="entry name" value="TrmE/GcvT-like"/>
</dbReference>
<comment type="similarity">
    <text evidence="1">Belongs to the GcvT family.</text>
</comment>
<feature type="domain" description="FAD dependent oxidoreductase" evidence="2">
    <location>
        <begin position="55"/>
        <end position="418"/>
    </location>
</feature>
<dbReference type="InterPro" id="IPR006076">
    <property type="entry name" value="FAD-dep_OxRdtase"/>
</dbReference>
<dbReference type="Pfam" id="PF01571">
    <property type="entry name" value="GCV_T"/>
    <property type="match status" value="1"/>
</dbReference>
<evidence type="ECO:0000313" key="6">
    <source>
        <dbReference type="Proteomes" id="UP000036681"/>
    </source>
</evidence>
<dbReference type="Gene3D" id="2.40.30.110">
    <property type="entry name" value="Aminomethyltransferase beta-barrel domains"/>
    <property type="match status" value="1"/>
</dbReference>
<dbReference type="Pfam" id="PF01266">
    <property type="entry name" value="DAO"/>
    <property type="match status" value="1"/>
</dbReference>
<dbReference type="Gene3D" id="3.30.70.1400">
    <property type="entry name" value="Aminomethyltransferase beta-barrel domains"/>
    <property type="match status" value="1"/>
</dbReference>
<accession>A0A0M3HMV8</accession>
<dbReference type="InterPro" id="IPR036188">
    <property type="entry name" value="FAD/NAD-bd_sf"/>
</dbReference>
<dbReference type="GO" id="GO:0005739">
    <property type="term" value="C:mitochondrion"/>
    <property type="evidence" value="ECO:0007669"/>
    <property type="project" value="TreeGrafter"/>
</dbReference>
<evidence type="ECO:0000259" key="2">
    <source>
        <dbReference type="Pfam" id="PF01266"/>
    </source>
</evidence>
<dbReference type="InterPro" id="IPR013977">
    <property type="entry name" value="GcvT_C"/>
</dbReference>
<dbReference type="SUPFAM" id="SSF51905">
    <property type="entry name" value="FAD/NAD(P)-binding domain"/>
    <property type="match status" value="1"/>
</dbReference>
<evidence type="ECO:0000259" key="3">
    <source>
        <dbReference type="Pfam" id="PF01571"/>
    </source>
</evidence>
<dbReference type="WBParaSite" id="ALUE_0000292501-mRNA-1">
    <property type="protein sequence ID" value="ALUE_0000292501-mRNA-1"/>
    <property type="gene ID" value="ALUE_0000292501"/>
</dbReference>
<evidence type="ECO:0000313" key="7">
    <source>
        <dbReference type="WBParaSite" id="ALUE_0000292501-mRNA-1"/>
    </source>
</evidence>
<organism evidence="6 7">
    <name type="scientific">Ascaris lumbricoides</name>
    <name type="common">Giant roundworm</name>
    <dbReference type="NCBI Taxonomy" id="6252"/>
    <lineage>
        <taxon>Eukaryota</taxon>
        <taxon>Metazoa</taxon>
        <taxon>Ecdysozoa</taxon>
        <taxon>Nematoda</taxon>
        <taxon>Chromadorea</taxon>
        <taxon>Rhabditida</taxon>
        <taxon>Spirurina</taxon>
        <taxon>Ascaridomorpha</taxon>
        <taxon>Ascaridoidea</taxon>
        <taxon>Ascarididae</taxon>
        <taxon>Ascaris</taxon>
    </lineage>
</organism>
<protein>
    <submittedName>
        <fullName evidence="7">Dimethylglycine dehydrogenase</fullName>
    </submittedName>
</protein>
<proteinExistence type="inferred from homology"/>
<name>A0A0M3HMV8_ASCLU</name>
<dbReference type="InterPro" id="IPR006222">
    <property type="entry name" value="GCVT_N"/>
</dbReference>
<dbReference type="Pfam" id="PF16350">
    <property type="entry name" value="FAO_M"/>
    <property type="match status" value="1"/>
</dbReference>
<dbReference type="SUPFAM" id="SSF101790">
    <property type="entry name" value="Aminomethyltransferase beta-barrel domain"/>
    <property type="match status" value="1"/>
</dbReference>
<reference evidence="7" key="1">
    <citation type="submission" date="2016-05" db="UniProtKB">
        <authorList>
            <consortium name="WormBaseParasite"/>
        </authorList>
    </citation>
    <scope>IDENTIFICATION</scope>
</reference>
<feature type="domain" description="FAD dependent oxidoreductase central" evidence="5">
    <location>
        <begin position="421"/>
        <end position="465"/>
    </location>
</feature>
<dbReference type="InterPro" id="IPR029043">
    <property type="entry name" value="GcvT/YgfZ_C"/>
</dbReference>
<dbReference type="Gene3D" id="3.30.1360.120">
    <property type="entry name" value="Probable tRNA modification gtpase trme, domain 1"/>
    <property type="match status" value="1"/>
</dbReference>
<dbReference type="Proteomes" id="UP000036681">
    <property type="component" value="Unplaced"/>
</dbReference>
<evidence type="ECO:0000259" key="5">
    <source>
        <dbReference type="Pfam" id="PF16350"/>
    </source>
</evidence>
<dbReference type="Gene3D" id="3.30.9.10">
    <property type="entry name" value="D-Amino Acid Oxidase, subunit A, domain 2"/>
    <property type="match status" value="1"/>
</dbReference>
<dbReference type="Gene3D" id="3.50.50.60">
    <property type="entry name" value="FAD/NAD(P)-binding domain"/>
    <property type="match status" value="1"/>
</dbReference>
<feature type="domain" description="Aminomethyltransferase C-terminal" evidence="4">
    <location>
        <begin position="764"/>
        <end position="847"/>
    </location>
</feature>
<evidence type="ECO:0000259" key="4">
    <source>
        <dbReference type="Pfam" id="PF08669"/>
    </source>
</evidence>
<sequence>MHFTALFLKVTEQFLLSFQTYEMLTAVKNVKWVNRIPITLQARLASNTPHDAFAVVIGGGVAGTSVAYHLTKRNIKEIVLLEKGKLASGTTFHSPGLVSASHPAHRYKPILAYSVELYSRIGKETGENVDFVQTGTVRLATNETRMEEFRRYVARDYFQKGDVCKTSLIDVDEVKQLAPILNMSRVRGALYTTGDGFINAKALTRALAKGAEKGGATVVEECPPFKIIAIPNDEWVVQLEDGREIRTRNIVNAAGLWANEIAKLTNYDVPLVHIEHQYASIGPLPEAEKLAQLEGLPAIIDHDSTFYVRRQGENLLFGGFEGRASDVVIRDDWQKKMPQDATVKPCFERLDEAYKSACDLIPVLNGATVEAKASAFTMTADGYPLVGPTSWKQNYWLQAGYFDGVSSGGGVGKYLADWIVDGEPPSELFDTDANRFDRWADRRFFIEKSRETYSMFYNWSYTNRPGGRPTERVSGVYARLVKEGGVFSFRNGWEVAQAFAVEDEAQLPSMIREYEMVTNKCGIIDLSWKGKIEVRGPDAEVFLDRILTNAVPPLAAITSGLMLTRRGNILAPLKVFHHDQYRTNFILLTDPERESRDLYWIQRAADEMKMNVEISAVSEYLASLALVGPHSREVLQELTKSDVSDEGFPQRTTKLLRLSNVPAIAARTSTSTGQLSFEFFHNRADTLKLYNAIMNEGKNYGVVNFGQATLNMMRLEHGFKLWGRELTLDTNPYECGLGHLVDLSKKNFIGKAAVLELSHKKWNRKQVLLTCDPLEGVQDWASVPKGMEVVRKQGAEERIGQITSGTYSVRLHRPLAYAWVNADISVNDALTVDIGGLRIGARMLEGPPVPIPLSGYNE</sequence>
<dbReference type="SUPFAM" id="SSF54373">
    <property type="entry name" value="FAD-linked reductases, C-terminal domain"/>
    <property type="match status" value="1"/>
</dbReference>
<feature type="domain" description="GCVT N-terminal" evidence="3">
    <location>
        <begin position="477"/>
        <end position="745"/>
    </location>
</feature>
<dbReference type="PANTHER" id="PTHR43757">
    <property type="entry name" value="AMINOMETHYLTRANSFERASE"/>
    <property type="match status" value="1"/>
</dbReference>
<dbReference type="InterPro" id="IPR032503">
    <property type="entry name" value="FAO_M"/>
</dbReference>
<dbReference type="AlphaFoldDB" id="A0A0M3HMV8"/>
<evidence type="ECO:0000256" key="1">
    <source>
        <dbReference type="ARBA" id="ARBA00008609"/>
    </source>
</evidence>
<keyword evidence="6" id="KW-1185">Reference proteome</keyword>
<dbReference type="PANTHER" id="PTHR43757:SF2">
    <property type="entry name" value="AMINOMETHYLTRANSFERASE, MITOCHONDRIAL"/>
    <property type="match status" value="1"/>
</dbReference>
<dbReference type="SUPFAM" id="SSF103025">
    <property type="entry name" value="Folate-binding domain"/>
    <property type="match status" value="1"/>
</dbReference>